<feature type="binding site" evidence="8">
    <location>
        <position position="621"/>
    </location>
    <ligand>
        <name>Zn(2+)</name>
        <dbReference type="ChEBI" id="CHEBI:29105"/>
        <label>2</label>
    </ligand>
</feature>
<feature type="binding site" evidence="7">
    <location>
        <position position="794"/>
    </location>
    <ligand>
        <name>AMP</name>
        <dbReference type="ChEBI" id="CHEBI:456215"/>
    </ligand>
</feature>
<dbReference type="InterPro" id="IPR003607">
    <property type="entry name" value="HD/PDEase_dom"/>
</dbReference>
<feature type="domain" description="PDEase" evidence="12">
    <location>
        <begin position="497"/>
        <end position="836"/>
    </location>
</feature>
<dbReference type="EC" id="3.1.4.-" evidence="9"/>
<comment type="similarity">
    <text evidence="2">Belongs to the cyclic nucleotide phosphodiesterase family. PDE8 subfamily.</text>
</comment>
<evidence type="ECO:0000256" key="4">
    <source>
        <dbReference type="ARBA" id="ARBA00022801"/>
    </source>
</evidence>
<evidence type="ECO:0000313" key="13">
    <source>
        <dbReference type="EMBL" id="CAF0871306.1"/>
    </source>
</evidence>
<feature type="region of interest" description="Disordered" evidence="10">
    <location>
        <begin position="277"/>
        <end position="297"/>
    </location>
</feature>
<gene>
    <name evidence="13" type="ORF">OXX778_LOCUS9944</name>
</gene>
<dbReference type="NCBIfam" id="TIGR00229">
    <property type="entry name" value="sensory_box"/>
    <property type="match status" value="1"/>
</dbReference>
<name>A0A813XGR0_9BILA</name>
<feature type="domain" description="PAS" evidence="11">
    <location>
        <begin position="150"/>
        <end position="219"/>
    </location>
</feature>
<feature type="compositionally biased region" description="Polar residues" evidence="10">
    <location>
        <begin position="361"/>
        <end position="381"/>
    </location>
</feature>
<evidence type="ECO:0000256" key="9">
    <source>
        <dbReference type="RuleBase" id="RU363067"/>
    </source>
</evidence>
<comment type="caution">
    <text evidence="13">The sequence shown here is derived from an EMBL/GenBank/DDBJ whole genome shotgun (WGS) entry which is preliminary data.</text>
</comment>
<dbReference type="Pfam" id="PF23198">
    <property type="entry name" value="PDE8A_N"/>
    <property type="match status" value="1"/>
</dbReference>
<protein>
    <recommendedName>
        <fullName evidence="9">Phosphodiesterase</fullName>
        <ecNumber evidence="9">3.1.4.-</ecNumber>
    </recommendedName>
</protein>
<dbReference type="FunFam" id="1.10.1300.10:FF:000032">
    <property type="entry name" value="Phosphodiesterase"/>
    <property type="match status" value="1"/>
</dbReference>
<dbReference type="InterPro" id="IPR035965">
    <property type="entry name" value="PAS-like_dom_sf"/>
</dbReference>
<evidence type="ECO:0000256" key="6">
    <source>
        <dbReference type="PIRSR" id="PIRSR623088-1"/>
    </source>
</evidence>
<keyword evidence="4 9" id="KW-0378">Hydrolase</keyword>
<dbReference type="SMART" id="SM00471">
    <property type="entry name" value="HDc"/>
    <property type="match status" value="1"/>
</dbReference>
<feature type="compositionally biased region" description="Basic and acidic residues" evidence="10">
    <location>
        <begin position="278"/>
        <end position="288"/>
    </location>
</feature>
<dbReference type="Pfam" id="PF13426">
    <property type="entry name" value="PAS_9"/>
    <property type="match status" value="1"/>
</dbReference>
<feature type="binding site" evidence="8">
    <location>
        <position position="621"/>
    </location>
    <ligand>
        <name>Zn(2+)</name>
        <dbReference type="ChEBI" id="CHEBI:29105"/>
        <label>1</label>
    </ligand>
</feature>
<feature type="binding site" evidence="7">
    <location>
        <position position="742"/>
    </location>
    <ligand>
        <name>AMP</name>
        <dbReference type="ChEBI" id="CHEBI:456215"/>
    </ligand>
</feature>
<dbReference type="GO" id="GO:0004114">
    <property type="term" value="F:3',5'-cyclic-nucleotide phosphodiesterase activity"/>
    <property type="evidence" value="ECO:0007669"/>
    <property type="project" value="InterPro"/>
</dbReference>
<dbReference type="CDD" id="cd00077">
    <property type="entry name" value="HDc"/>
    <property type="match status" value="1"/>
</dbReference>
<dbReference type="PANTHER" id="PTHR11347">
    <property type="entry name" value="CYCLIC NUCLEOTIDE PHOSPHODIESTERASE"/>
    <property type="match status" value="1"/>
</dbReference>
<keyword evidence="3 8" id="KW-0479">Metal-binding</keyword>
<dbReference type="InterPro" id="IPR023174">
    <property type="entry name" value="PDEase_CS"/>
</dbReference>
<evidence type="ECO:0000256" key="5">
    <source>
        <dbReference type="ARBA" id="ARBA00023149"/>
    </source>
</evidence>
<keyword evidence="5" id="KW-0114">cAMP</keyword>
<dbReference type="SUPFAM" id="SSF55785">
    <property type="entry name" value="PYP-like sensor domain (PAS domain)"/>
    <property type="match status" value="1"/>
</dbReference>
<dbReference type="Proteomes" id="UP000663879">
    <property type="component" value="Unassembled WGS sequence"/>
</dbReference>
<feature type="compositionally biased region" description="Polar residues" evidence="10">
    <location>
        <begin position="326"/>
        <end position="346"/>
    </location>
</feature>
<dbReference type="GO" id="GO:0006198">
    <property type="term" value="P:cAMP catabolic process"/>
    <property type="evidence" value="ECO:0007669"/>
    <property type="project" value="UniProtKB-UniPathway"/>
</dbReference>
<evidence type="ECO:0000256" key="10">
    <source>
        <dbReference type="SAM" id="MobiDB-lite"/>
    </source>
</evidence>
<feature type="binding site" evidence="7">
    <location>
        <begin position="580"/>
        <end position="584"/>
    </location>
    <ligand>
        <name>AMP</name>
        <dbReference type="ChEBI" id="CHEBI:456215"/>
    </ligand>
</feature>
<dbReference type="InterPro" id="IPR036971">
    <property type="entry name" value="PDEase_catalytic_dom_sf"/>
</dbReference>
<dbReference type="Pfam" id="PF00233">
    <property type="entry name" value="PDEase_I"/>
    <property type="match status" value="1"/>
</dbReference>
<evidence type="ECO:0000256" key="8">
    <source>
        <dbReference type="PIRSR" id="PIRSR623088-3"/>
    </source>
</evidence>
<dbReference type="PROSITE" id="PS50112">
    <property type="entry name" value="PAS"/>
    <property type="match status" value="1"/>
</dbReference>
<evidence type="ECO:0000256" key="2">
    <source>
        <dbReference type="ARBA" id="ARBA00006437"/>
    </source>
</evidence>
<reference evidence="13" key="1">
    <citation type="submission" date="2021-02" db="EMBL/GenBank/DDBJ databases">
        <authorList>
            <person name="Nowell W R."/>
        </authorList>
    </citation>
    <scope>NUCLEOTIDE SEQUENCE</scope>
    <source>
        <strain evidence="13">Ploen Becks lab</strain>
    </source>
</reference>
<dbReference type="AlphaFoldDB" id="A0A813XGR0"/>
<comment type="pathway">
    <text evidence="1">Purine metabolism; 3',5'-cyclic AMP degradation; AMP from 3',5'-cyclic AMP: step 1/1.</text>
</comment>
<dbReference type="GO" id="GO:0046872">
    <property type="term" value="F:metal ion binding"/>
    <property type="evidence" value="ECO:0007669"/>
    <property type="project" value="UniProtKB-KW"/>
</dbReference>
<evidence type="ECO:0000256" key="1">
    <source>
        <dbReference type="ARBA" id="ARBA00004703"/>
    </source>
</evidence>
<feature type="region of interest" description="Disordered" evidence="10">
    <location>
        <begin position="326"/>
        <end position="381"/>
    </location>
</feature>
<feature type="binding site" evidence="8">
    <location>
        <position position="742"/>
    </location>
    <ligand>
        <name>Zn(2+)</name>
        <dbReference type="ChEBI" id="CHEBI:29105"/>
        <label>1</label>
    </ligand>
</feature>
<evidence type="ECO:0000313" key="14">
    <source>
        <dbReference type="Proteomes" id="UP000663879"/>
    </source>
</evidence>
<dbReference type="InterPro" id="IPR002073">
    <property type="entry name" value="PDEase_catalytic_dom"/>
</dbReference>
<feature type="binding site" evidence="8">
    <location>
        <position position="620"/>
    </location>
    <ligand>
        <name>Zn(2+)</name>
        <dbReference type="ChEBI" id="CHEBI:29105"/>
        <label>1</label>
    </ligand>
</feature>
<dbReference type="CDD" id="cd00130">
    <property type="entry name" value="PAS"/>
    <property type="match status" value="1"/>
</dbReference>
<feature type="compositionally biased region" description="Acidic residues" evidence="10">
    <location>
        <begin position="862"/>
        <end position="873"/>
    </location>
</feature>
<dbReference type="SUPFAM" id="SSF109604">
    <property type="entry name" value="HD-domain/PDEase-like"/>
    <property type="match status" value="1"/>
</dbReference>
<evidence type="ECO:0000259" key="12">
    <source>
        <dbReference type="PROSITE" id="PS51845"/>
    </source>
</evidence>
<comment type="cofactor">
    <cofactor evidence="9">
        <name>a divalent metal cation</name>
        <dbReference type="ChEBI" id="CHEBI:60240"/>
    </cofactor>
    <text evidence="9">Binds 2 divalent metal cations per subunit. Site 1 may preferentially bind zinc ions, while site 2 has a preference for magnesium and/or manganese ions.</text>
</comment>
<dbReference type="PRINTS" id="PR00387">
    <property type="entry name" value="PDIESTERASE1"/>
</dbReference>
<organism evidence="13 14">
    <name type="scientific">Brachionus calyciflorus</name>
    <dbReference type="NCBI Taxonomy" id="104777"/>
    <lineage>
        <taxon>Eukaryota</taxon>
        <taxon>Metazoa</taxon>
        <taxon>Spiralia</taxon>
        <taxon>Gnathifera</taxon>
        <taxon>Rotifera</taxon>
        <taxon>Eurotatoria</taxon>
        <taxon>Monogononta</taxon>
        <taxon>Pseudotrocha</taxon>
        <taxon>Ploima</taxon>
        <taxon>Brachionidae</taxon>
        <taxon>Brachionus</taxon>
    </lineage>
</organism>
<dbReference type="Gene3D" id="1.10.1300.10">
    <property type="entry name" value="3'5'-cyclic nucleotide phosphodiesterase, catalytic domain"/>
    <property type="match status" value="1"/>
</dbReference>
<dbReference type="InterPro" id="IPR023088">
    <property type="entry name" value="PDEase"/>
</dbReference>
<feature type="active site" description="Proton donor" evidence="6">
    <location>
        <position position="580"/>
    </location>
</feature>
<dbReference type="PROSITE" id="PS00126">
    <property type="entry name" value="PDEASE_I_1"/>
    <property type="match status" value="1"/>
</dbReference>
<sequence length="873" mass="100223">MHVLLVLNREDPPIIALKNAILKCGYTVKCCKNIQETHEAFKKINYDLVFIDCRRSQSINSSLIKTQNTNYSSNQYDYENICRFIRKLFHYTIIVALTHNYEDRDLPSVLPLLRMGFNKTCIETTNLNRYVNELLTLEYGEVSTVKRLQAAHALFTALEYTSDPIEIMNEQFQLLYVNNAFEKLTGLTLNEVSGQNFLSLHKLDKSEIMNRNQHVQAGTAWEYNLPFYKNNGEVSNHSSITIPIIVQGETNKIQNYVTITTTSDKLASKSIKSRKQFKTRDEVFERSESSSSNPSYKNVHSFILPKKSYDFERFSNFSLLNDDNSHSTKLMHSQTSTSLLPGVSNSIEDDTISENDKHSSTNELNSDLTRSSPEFNPLGGTSNYLLRKRSYDIQSMNNELPPRRHSMAKVHQQSIEAPIRKVINIICLAHENSTTDIVRHNLDKALDILRSTELYNPLLLDGDKHTSDLVSGLMSNGLQKRIGKGSIFGTKPLLNIEPNSVQNYVKNLSPEIKKLLENEESWNFDIIALERITNKRPLITLGLKIMNRFDVCDYLKISETTLVNWLTLIESNYKPSNPYHNSTHASDVLHATAYFLSTDKLSEILDDVDKCASLLAAAVHDLNHPGRTNAFLCNSDNDLAILYNDQAVLENHHAALAFQLTRQNPDANIFQNLTRDEYRALRSIIIDMVLATEMNKHFEHLNKFVNKFSVIDDDKLATRNMEILQIPENKTLIKRILIKCADVSNPCRPLDIYKEWANRIAAEYFEQTDEEKQKGLPVVMPTFDRTSCNIPKAQISFIEYFIEDMFEHWDEFIYIPEVISNLQANTVYWQESLVDPESEHSNPDLSETFHKTNEPVQRNDSIIEDSELEDVEN</sequence>
<feature type="binding site" evidence="7">
    <location>
        <position position="621"/>
    </location>
    <ligand>
        <name>AMP</name>
        <dbReference type="ChEBI" id="CHEBI:456215"/>
    </ligand>
</feature>
<feature type="binding site" evidence="8">
    <location>
        <position position="584"/>
    </location>
    <ligand>
        <name>Zn(2+)</name>
        <dbReference type="ChEBI" id="CHEBI:29105"/>
        <label>1</label>
    </ligand>
</feature>
<dbReference type="OrthoDB" id="189220at2759"/>
<evidence type="ECO:0000256" key="3">
    <source>
        <dbReference type="ARBA" id="ARBA00022723"/>
    </source>
</evidence>
<proteinExistence type="inferred from homology"/>
<evidence type="ECO:0000256" key="7">
    <source>
        <dbReference type="PIRSR" id="PIRSR623088-2"/>
    </source>
</evidence>
<dbReference type="InterPro" id="IPR000014">
    <property type="entry name" value="PAS"/>
</dbReference>
<dbReference type="UniPathway" id="UPA00762">
    <property type="reaction ID" value="UER00747"/>
</dbReference>
<dbReference type="PROSITE" id="PS51845">
    <property type="entry name" value="PDEASE_I_2"/>
    <property type="match status" value="1"/>
</dbReference>
<dbReference type="InterPro" id="IPR057304">
    <property type="entry name" value="PDE8-like_REC_N"/>
</dbReference>
<dbReference type="EMBL" id="CAJNOC010001518">
    <property type="protein sequence ID" value="CAF0871306.1"/>
    <property type="molecule type" value="Genomic_DNA"/>
</dbReference>
<dbReference type="GO" id="GO:0007165">
    <property type="term" value="P:signal transduction"/>
    <property type="evidence" value="ECO:0007669"/>
    <property type="project" value="InterPro"/>
</dbReference>
<evidence type="ECO:0000259" key="11">
    <source>
        <dbReference type="PROSITE" id="PS50112"/>
    </source>
</evidence>
<feature type="region of interest" description="Disordered" evidence="10">
    <location>
        <begin position="836"/>
        <end position="873"/>
    </location>
</feature>
<accession>A0A813XGR0</accession>
<keyword evidence="14" id="KW-1185">Reference proteome</keyword>
<feature type="compositionally biased region" description="Basic and acidic residues" evidence="10">
    <location>
        <begin position="837"/>
        <end position="853"/>
    </location>
</feature>
<dbReference type="Gene3D" id="3.30.450.20">
    <property type="entry name" value="PAS domain"/>
    <property type="match status" value="1"/>
</dbReference>